<name>A0A834PI37_MARMO</name>
<reference evidence="2" key="1">
    <citation type="submission" date="2020-08" db="EMBL/GenBank/DDBJ databases">
        <authorList>
            <person name="Shumante A."/>
            <person name="Zimin A.V."/>
            <person name="Puiu D."/>
            <person name="Salzberg S.L."/>
        </authorList>
    </citation>
    <scope>NUCLEOTIDE SEQUENCE</scope>
    <source>
        <strain evidence="2">WC2-LM</strain>
        <tissue evidence="2">Liver</tissue>
    </source>
</reference>
<comment type="caution">
    <text evidence="2">The sequence shown here is derived from an EMBL/GenBank/DDBJ whole genome shotgun (WGS) entry which is preliminary data.</text>
</comment>
<dbReference type="Proteomes" id="UP000662637">
    <property type="component" value="Unassembled WGS sequence"/>
</dbReference>
<protein>
    <submittedName>
        <fullName evidence="2">Uncharacterized protein</fullName>
    </submittedName>
</protein>
<dbReference type="EMBL" id="WJEC01008806">
    <property type="protein sequence ID" value="KAF7460134.1"/>
    <property type="molecule type" value="Genomic_DNA"/>
</dbReference>
<dbReference type="AlphaFoldDB" id="A0A834PI37"/>
<feature type="region of interest" description="Disordered" evidence="1">
    <location>
        <begin position="143"/>
        <end position="170"/>
    </location>
</feature>
<gene>
    <name evidence="2" type="ORF">GHT09_019880</name>
</gene>
<proteinExistence type="predicted"/>
<evidence type="ECO:0000313" key="2">
    <source>
        <dbReference type="EMBL" id="KAF7460134.1"/>
    </source>
</evidence>
<evidence type="ECO:0000313" key="3">
    <source>
        <dbReference type="Proteomes" id="UP000662637"/>
    </source>
</evidence>
<accession>A0A834PI37</accession>
<evidence type="ECO:0000256" key="1">
    <source>
        <dbReference type="SAM" id="MobiDB-lite"/>
    </source>
</evidence>
<sequence>MLLPRQNVPSPALRGCGAPSRRSAGGSQELPWPGSPNMEHEAEKVSCEPFEANMLTQSCCQNCLHPEEAHGARHQELGSSSSVEAPYYDLPRCPPAPEDPLSTSTSDCQSAVGQGPKSICLMLLKGVTWVVHALGTGRQEACASAPQENSDQTGAAAMQRRPALSGVPAVTLPPGCALRQSLDSLHPGLRSPGLP</sequence>
<organism evidence="2 3">
    <name type="scientific">Marmota monax</name>
    <name type="common">Woodchuck</name>
    <dbReference type="NCBI Taxonomy" id="9995"/>
    <lineage>
        <taxon>Eukaryota</taxon>
        <taxon>Metazoa</taxon>
        <taxon>Chordata</taxon>
        <taxon>Craniata</taxon>
        <taxon>Vertebrata</taxon>
        <taxon>Euteleostomi</taxon>
        <taxon>Mammalia</taxon>
        <taxon>Eutheria</taxon>
        <taxon>Euarchontoglires</taxon>
        <taxon>Glires</taxon>
        <taxon>Rodentia</taxon>
        <taxon>Sciuromorpha</taxon>
        <taxon>Sciuridae</taxon>
        <taxon>Xerinae</taxon>
        <taxon>Marmotini</taxon>
        <taxon>Marmota</taxon>
    </lineage>
</organism>
<feature type="region of interest" description="Disordered" evidence="1">
    <location>
        <begin position="1"/>
        <end position="43"/>
    </location>
</feature>